<evidence type="ECO:0000259" key="9">
    <source>
        <dbReference type="Pfam" id="PF01180"/>
    </source>
</evidence>
<accession>A0A916YPS5</accession>
<name>A0A916YPS5_9BACL</name>
<keyword evidence="4" id="KW-0288">FMN</keyword>
<dbReference type="PANTHER" id="PTHR48109:SF4">
    <property type="entry name" value="DIHYDROOROTATE DEHYDROGENASE (QUINONE), MITOCHONDRIAL"/>
    <property type="match status" value="1"/>
</dbReference>
<evidence type="ECO:0000256" key="5">
    <source>
        <dbReference type="ARBA" id="ARBA00022975"/>
    </source>
</evidence>
<evidence type="ECO:0000256" key="7">
    <source>
        <dbReference type="SAM" id="Phobius"/>
    </source>
</evidence>
<dbReference type="GO" id="GO:0006207">
    <property type="term" value="P:'de novo' pyrimidine nucleobase biosynthetic process"/>
    <property type="evidence" value="ECO:0007669"/>
    <property type="project" value="TreeGrafter"/>
</dbReference>
<dbReference type="EMBL" id="BMHP01000001">
    <property type="protein sequence ID" value="GGD55747.1"/>
    <property type="molecule type" value="Genomic_DNA"/>
</dbReference>
<keyword evidence="7" id="KW-1133">Transmembrane helix</keyword>
<keyword evidence="7" id="KW-0812">Transmembrane</keyword>
<dbReference type="InterPro" id="IPR050074">
    <property type="entry name" value="DHO_dehydrogenase"/>
</dbReference>
<evidence type="ECO:0000256" key="1">
    <source>
        <dbReference type="ARBA" id="ARBA00001917"/>
    </source>
</evidence>
<dbReference type="GO" id="GO:0004152">
    <property type="term" value="F:dihydroorotate dehydrogenase activity"/>
    <property type="evidence" value="ECO:0007669"/>
    <property type="project" value="TreeGrafter"/>
</dbReference>
<dbReference type="InterPro" id="IPR005720">
    <property type="entry name" value="Dihydroorotate_DH_cat"/>
</dbReference>
<feature type="chain" id="PRO_5038625939" description="Dihydroorotate dehydrogenase catalytic domain-containing protein" evidence="8">
    <location>
        <begin position="22"/>
        <end position="659"/>
    </location>
</feature>
<dbReference type="Pfam" id="PF01180">
    <property type="entry name" value="DHO_dh"/>
    <property type="match status" value="1"/>
</dbReference>
<dbReference type="RefSeq" id="WP_188990008.1">
    <property type="nucleotide sequence ID" value="NZ_BMHP01000001.1"/>
</dbReference>
<evidence type="ECO:0000313" key="10">
    <source>
        <dbReference type="EMBL" id="GGD55747.1"/>
    </source>
</evidence>
<dbReference type="SUPFAM" id="SSF51395">
    <property type="entry name" value="FMN-linked oxidoreductases"/>
    <property type="match status" value="1"/>
</dbReference>
<dbReference type="GO" id="GO:0009220">
    <property type="term" value="P:pyrimidine ribonucleotide biosynthetic process"/>
    <property type="evidence" value="ECO:0007669"/>
    <property type="project" value="TreeGrafter"/>
</dbReference>
<feature type="transmembrane region" description="Helical" evidence="7">
    <location>
        <begin position="404"/>
        <end position="422"/>
    </location>
</feature>
<gene>
    <name evidence="10" type="ORF">GCM10010911_11820</name>
</gene>
<dbReference type="GO" id="GO:0005737">
    <property type="term" value="C:cytoplasm"/>
    <property type="evidence" value="ECO:0007669"/>
    <property type="project" value="InterPro"/>
</dbReference>
<keyword evidence="11" id="KW-1185">Reference proteome</keyword>
<evidence type="ECO:0000256" key="4">
    <source>
        <dbReference type="ARBA" id="ARBA00022643"/>
    </source>
</evidence>
<comment type="pathway">
    <text evidence="2">Pyrimidine metabolism; UMP biosynthesis via de novo pathway.</text>
</comment>
<keyword evidence="8" id="KW-0732">Signal</keyword>
<feature type="transmembrane region" description="Helical" evidence="7">
    <location>
        <begin position="503"/>
        <end position="529"/>
    </location>
</feature>
<evidence type="ECO:0000313" key="11">
    <source>
        <dbReference type="Proteomes" id="UP000612456"/>
    </source>
</evidence>
<protein>
    <recommendedName>
        <fullName evidence="9">Dihydroorotate dehydrogenase catalytic domain-containing protein</fullName>
    </recommendedName>
</protein>
<evidence type="ECO:0000256" key="2">
    <source>
        <dbReference type="ARBA" id="ARBA00004725"/>
    </source>
</evidence>
<proteinExistence type="predicted"/>
<dbReference type="Proteomes" id="UP000612456">
    <property type="component" value="Unassembled WGS sequence"/>
</dbReference>
<comment type="caution">
    <text evidence="10">The sequence shown here is derived from an EMBL/GenBank/DDBJ whole genome shotgun (WGS) entry which is preliminary data.</text>
</comment>
<reference evidence="10" key="1">
    <citation type="journal article" date="2014" name="Int. J. Syst. Evol. Microbiol.">
        <title>Complete genome sequence of Corynebacterium casei LMG S-19264T (=DSM 44701T), isolated from a smear-ripened cheese.</title>
        <authorList>
            <consortium name="US DOE Joint Genome Institute (JGI-PGF)"/>
            <person name="Walter F."/>
            <person name="Albersmeier A."/>
            <person name="Kalinowski J."/>
            <person name="Ruckert C."/>
        </authorList>
    </citation>
    <scope>NUCLEOTIDE SEQUENCE</scope>
    <source>
        <strain evidence="10">CGMCC 1.15178</strain>
    </source>
</reference>
<evidence type="ECO:0000256" key="8">
    <source>
        <dbReference type="SAM" id="SignalP"/>
    </source>
</evidence>
<dbReference type="InterPro" id="IPR013785">
    <property type="entry name" value="Aldolase_TIM"/>
</dbReference>
<feature type="transmembrane region" description="Helical" evidence="7">
    <location>
        <begin position="347"/>
        <end position="368"/>
    </location>
</feature>
<organism evidence="10 11">
    <name type="scientific">Paenibacillus nasutitermitis</name>
    <dbReference type="NCBI Taxonomy" id="1652958"/>
    <lineage>
        <taxon>Bacteria</taxon>
        <taxon>Bacillati</taxon>
        <taxon>Bacillota</taxon>
        <taxon>Bacilli</taxon>
        <taxon>Bacillales</taxon>
        <taxon>Paenibacillaceae</taxon>
        <taxon>Paenibacillus</taxon>
    </lineage>
</organism>
<feature type="transmembrane region" description="Helical" evidence="7">
    <location>
        <begin position="434"/>
        <end position="453"/>
    </location>
</feature>
<feature type="transmembrane region" description="Helical" evidence="7">
    <location>
        <begin position="587"/>
        <end position="609"/>
    </location>
</feature>
<reference evidence="10" key="2">
    <citation type="submission" date="2020-09" db="EMBL/GenBank/DDBJ databases">
        <authorList>
            <person name="Sun Q."/>
            <person name="Zhou Y."/>
        </authorList>
    </citation>
    <scope>NUCLEOTIDE SEQUENCE</scope>
    <source>
        <strain evidence="10">CGMCC 1.15178</strain>
    </source>
</reference>
<feature type="domain" description="Dihydroorotate dehydrogenase catalytic" evidence="9">
    <location>
        <begin position="55"/>
        <end position="329"/>
    </location>
</feature>
<keyword evidence="3" id="KW-0285">Flavoprotein</keyword>
<comment type="cofactor">
    <cofactor evidence="1">
        <name>FMN</name>
        <dbReference type="ChEBI" id="CHEBI:58210"/>
    </cofactor>
</comment>
<keyword evidence="6" id="KW-0560">Oxidoreductase</keyword>
<keyword evidence="7" id="KW-0472">Membrane</keyword>
<dbReference type="Gene3D" id="3.20.20.70">
    <property type="entry name" value="Aldolase class I"/>
    <property type="match status" value="1"/>
</dbReference>
<dbReference type="AlphaFoldDB" id="A0A916YPS5"/>
<evidence type="ECO:0000256" key="3">
    <source>
        <dbReference type="ARBA" id="ARBA00022630"/>
    </source>
</evidence>
<feature type="transmembrane region" description="Helical" evidence="7">
    <location>
        <begin position="459"/>
        <end position="475"/>
    </location>
</feature>
<evidence type="ECO:0000256" key="6">
    <source>
        <dbReference type="ARBA" id="ARBA00023002"/>
    </source>
</evidence>
<dbReference type="GO" id="GO:0005886">
    <property type="term" value="C:plasma membrane"/>
    <property type="evidence" value="ECO:0007669"/>
    <property type="project" value="TreeGrafter"/>
</dbReference>
<keyword evidence="5" id="KW-0665">Pyrimidine biosynthesis</keyword>
<dbReference type="PANTHER" id="PTHR48109">
    <property type="entry name" value="DIHYDROOROTATE DEHYDROGENASE (QUINONE), MITOCHONDRIAL-RELATED"/>
    <property type="match status" value="1"/>
</dbReference>
<feature type="transmembrane region" description="Helical" evidence="7">
    <location>
        <begin position="559"/>
        <end position="580"/>
    </location>
</feature>
<feature type="signal peptide" evidence="8">
    <location>
        <begin position="1"/>
        <end position="21"/>
    </location>
</feature>
<sequence length="659" mass="72191">MPDWSYQTLFRPLLFKLPARAARSLTLHAMGSLSAIPGGSLVIRTLGHMEVSPLLQQQRDGVQFTYPVGLSGGTDPNGIAHRALAQFGFGFMEIGPVTVQPVRHEEEITRNTDGEALIYSGELENDGLGAVAGRMNRKQGHRLPVFFRIRPMRGSSEEQKIIEIRQLLEGLAPYAAGFYLDFFEDCTEMDGQRAAAYMLDIMRAARKLVPAKPLFLYIPLEMPDAKLRDLIHLLSLNGMLSEGIILGDSLQSERGFEIGKSGKQPTIHKLALLRREIGPQATLIASGGIHEPQDALDCIDAGADLIQIHSGLVYSGPGLPKRINEALLHRIVTKSEAQPRPPFWSGWGWMCLLGLGMIIGGIIAWVIASTTVVLPYDTAFLCMTPAALASVNERLMPFMSHDRVTLAGTMISIGILYGQLGWHGLRNRLHWVRTALMASGIIGFSSFFLYLGYGFFDPLHAAAALILLPMFLFAMRDRVEWPSRSPVNICNDRVWKMAQRGQFMMVALGFALAIGGVTISIIGITHVFVPEDLEFLMTSAAVLGEANDNLLPLIAHDRAGFGGALLSDAIALLAVSLWGIGQGQRWLWWTLLAAGLPAFIAGFSVHLQIGYTDLLHLSPAIVALLLYVLGLIWLYPYMVKSAAPRDVPREPATEGVCLK</sequence>
<feature type="transmembrane region" description="Helical" evidence="7">
    <location>
        <begin position="615"/>
        <end position="635"/>
    </location>
</feature>